<comment type="caution">
    <text evidence="2">The sequence shown here is derived from an EMBL/GenBank/DDBJ whole genome shotgun (WGS) entry which is preliminary data.</text>
</comment>
<evidence type="ECO:0000256" key="1">
    <source>
        <dbReference type="SAM" id="Phobius"/>
    </source>
</evidence>
<organism evidence="2 3">
    <name type="scientific">Nelumbo nucifera</name>
    <name type="common">Sacred lotus</name>
    <dbReference type="NCBI Taxonomy" id="4432"/>
    <lineage>
        <taxon>Eukaryota</taxon>
        <taxon>Viridiplantae</taxon>
        <taxon>Streptophyta</taxon>
        <taxon>Embryophyta</taxon>
        <taxon>Tracheophyta</taxon>
        <taxon>Spermatophyta</taxon>
        <taxon>Magnoliopsida</taxon>
        <taxon>Proteales</taxon>
        <taxon>Nelumbonaceae</taxon>
        <taxon>Nelumbo</taxon>
    </lineage>
</organism>
<evidence type="ECO:0000313" key="3">
    <source>
        <dbReference type="Proteomes" id="UP000607653"/>
    </source>
</evidence>
<keyword evidence="3" id="KW-1185">Reference proteome</keyword>
<dbReference type="AlphaFoldDB" id="A0A822XIZ7"/>
<dbReference type="EMBL" id="DUZY01000001">
    <property type="protein sequence ID" value="DAD19029.1"/>
    <property type="molecule type" value="Genomic_DNA"/>
</dbReference>
<keyword evidence="1" id="KW-0472">Membrane</keyword>
<dbReference type="Proteomes" id="UP000607653">
    <property type="component" value="Unassembled WGS sequence"/>
</dbReference>
<feature type="transmembrane region" description="Helical" evidence="1">
    <location>
        <begin position="6"/>
        <end position="24"/>
    </location>
</feature>
<proteinExistence type="predicted"/>
<sequence length="62" mass="7426">MNIRYTYILIIVEIYLLASLHRSLARRSLLLWRIFFSFLFFFALQVFIIEGAVVLSHVNYLT</sequence>
<evidence type="ECO:0000313" key="2">
    <source>
        <dbReference type="EMBL" id="DAD19029.1"/>
    </source>
</evidence>
<name>A0A822XIZ7_NELNU</name>
<feature type="transmembrane region" description="Helical" evidence="1">
    <location>
        <begin position="31"/>
        <end position="55"/>
    </location>
</feature>
<keyword evidence="1" id="KW-0812">Transmembrane</keyword>
<gene>
    <name evidence="2" type="ORF">HUJ06_020492</name>
</gene>
<reference evidence="2 3" key="1">
    <citation type="journal article" date="2020" name="Mol. Biol. Evol.">
        <title>Distinct Expression and Methylation Patterns for Genes with Different Fates following a Single Whole-Genome Duplication in Flowering Plants.</title>
        <authorList>
            <person name="Shi T."/>
            <person name="Rahmani R.S."/>
            <person name="Gugger P.F."/>
            <person name="Wang M."/>
            <person name="Li H."/>
            <person name="Zhang Y."/>
            <person name="Li Z."/>
            <person name="Wang Q."/>
            <person name="Van de Peer Y."/>
            <person name="Marchal K."/>
            <person name="Chen J."/>
        </authorList>
    </citation>
    <scope>NUCLEOTIDE SEQUENCE [LARGE SCALE GENOMIC DNA]</scope>
    <source>
        <tissue evidence="2">Leaf</tissue>
    </source>
</reference>
<keyword evidence="1" id="KW-1133">Transmembrane helix</keyword>
<accession>A0A822XIZ7</accession>
<protein>
    <submittedName>
        <fullName evidence="2">Uncharacterized protein</fullName>
    </submittedName>
</protein>